<evidence type="ECO:0000313" key="2">
    <source>
        <dbReference type="Proteomes" id="UP001498421"/>
    </source>
</evidence>
<accession>A0ABR1H4N5</accession>
<protein>
    <submittedName>
        <fullName evidence="1">Uncharacterized protein</fullName>
    </submittedName>
</protein>
<dbReference type="Proteomes" id="UP001498421">
    <property type="component" value="Unassembled WGS sequence"/>
</dbReference>
<proteinExistence type="predicted"/>
<keyword evidence="2" id="KW-1185">Reference proteome</keyword>
<name>A0ABR1H4N5_9HYPO</name>
<organism evidence="1 2">
    <name type="scientific">Neonectria magnoliae</name>
    <dbReference type="NCBI Taxonomy" id="2732573"/>
    <lineage>
        <taxon>Eukaryota</taxon>
        <taxon>Fungi</taxon>
        <taxon>Dikarya</taxon>
        <taxon>Ascomycota</taxon>
        <taxon>Pezizomycotina</taxon>
        <taxon>Sordariomycetes</taxon>
        <taxon>Hypocreomycetidae</taxon>
        <taxon>Hypocreales</taxon>
        <taxon>Nectriaceae</taxon>
        <taxon>Neonectria</taxon>
    </lineage>
</organism>
<sequence length="92" mass="10792">MEEVVLFRKHMMLGRVLRFQGEFNESLTHLERSRKIAGQRKDLTFDEDLRDLICDLADTLRELDDPRKPYLLKDASKRQKGFAWISSPVLAS</sequence>
<comment type="caution">
    <text evidence="1">The sequence shown here is derived from an EMBL/GenBank/DDBJ whole genome shotgun (WGS) entry which is preliminary data.</text>
</comment>
<gene>
    <name evidence="1" type="ORF">QQZ08_012145</name>
</gene>
<evidence type="ECO:0000313" key="1">
    <source>
        <dbReference type="EMBL" id="KAK7416063.1"/>
    </source>
</evidence>
<reference evidence="1 2" key="1">
    <citation type="journal article" date="2025" name="Microbiol. Resour. Announc.">
        <title>Draft genome sequences for Neonectria magnoliae and Neonectria punicea, canker pathogens of Liriodendron tulipifera and Acer saccharum in West Virginia.</title>
        <authorList>
            <person name="Petronek H.M."/>
            <person name="Kasson M.T."/>
            <person name="Metheny A.M."/>
            <person name="Stauder C.M."/>
            <person name="Lovett B."/>
            <person name="Lynch S.C."/>
            <person name="Garnas J.R."/>
            <person name="Kasson L.R."/>
            <person name="Stajich J.E."/>
        </authorList>
    </citation>
    <scope>NUCLEOTIDE SEQUENCE [LARGE SCALE GENOMIC DNA]</scope>
    <source>
        <strain evidence="1 2">NRRL 64651</strain>
    </source>
</reference>
<dbReference type="EMBL" id="JAZAVK010000220">
    <property type="protein sequence ID" value="KAK7416063.1"/>
    <property type="molecule type" value="Genomic_DNA"/>
</dbReference>